<feature type="transmembrane region" description="Helical" evidence="7">
    <location>
        <begin position="418"/>
        <end position="436"/>
    </location>
</feature>
<dbReference type="PIRSF" id="PIRSF006060">
    <property type="entry name" value="AA_transporter"/>
    <property type="match status" value="1"/>
</dbReference>
<evidence type="ECO:0000313" key="9">
    <source>
        <dbReference type="Proteomes" id="UP001150941"/>
    </source>
</evidence>
<feature type="transmembrane region" description="Helical" evidence="7">
    <location>
        <begin position="291"/>
        <end position="311"/>
    </location>
</feature>
<evidence type="ECO:0000256" key="7">
    <source>
        <dbReference type="SAM" id="Phobius"/>
    </source>
</evidence>
<feature type="region of interest" description="Disordered" evidence="6">
    <location>
        <begin position="530"/>
        <end position="549"/>
    </location>
</feature>
<dbReference type="RefSeq" id="XP_058327059.1">
    <property type="nucleotide sequence ID" value="XM_058478729.1"/>
</dbReference>
<evidence type="ECO:0000313" key="8">
    <source>
        <dbReference type="EMBL" id="KAJ5220229.1"/>
    </source>
</evidence>
<dbReference type="InterPro" id="IPR002293">
    <property type="entry name" value="AA/rel_permease1"/>
</dbReference>
<comment type="caution">
    <text evidence="8">The sequence shown here is derived from an EMBL/GenBank/DDBJ whole genome shotgun (WGS) entry which is preliminary data.</text>
</comment>
<accession>A0A9W9NHP2</accession>
<dbReference type="GO" id="GO:0016020">
    <property type="term" value="C:membrane"/>
    <property type="evidence" value="ECO:0007669"/>
    <property type="project" value="UniProtKB-SubCell"/>
</dbReference>
<keyword evidence="3 7" id="KW-0812">Transmembrane</keyword>
<evidence type="ECO:0008006" key="10">
    <source>
        <dbReference type="Google" id="ProtNLM"/>
    </source>
</evidence>
<evidence type="ECO:0000256" key="5">
    <source>
        <dbReference type="ARBA" id="ARBA00023136"/>
    </source>
</evidence>
<evidence type="ECO:0000256" key="6">
    <source>
        <dbReference type="SAM" id="MobiDB-lite"/>
    </source>
</evidence>
<keyword evidence="5 7" id="KW-0472">Membrane</keyword>
<feature type="compositionally biased region" description="Polar residues" evidence="6">
    <location>
        <begin position="1"/>
        <end position="22"/>
    </location>
</feature>
<keyword evidence="4 7" id="KW-1133">Transmembrane helix</keyword>
<dbReference type="GeneID" id="83206032"/>
<evidence type="ECO:0000256" key="2">
    <source>
        <dbReference type="ARBA" id="ARBA00022448"/>
    </source>
</evidence>
<dbReference type="OrthoDB" id="10054429at2759"/>
<protein>
    <recommendedName>
        <fullName evidence="10">Thiamine transporter thi9</fullName>
    </recommendedName>
</protein>
<dbReference type="EMBL" id="JAPQKS010000007">
    <property type="protein sequence ID" value="KAJ5220229.1"/>
    <property type="molecule type" value="Genomic_DNA"/>
</dbReference>
<feature type="transmembrane region" description="Helical" evidence="7">
    <location>
        <begin position="492"/>
        <end position="511"/>
    </location>
</feature>
<feature type="transmembrane region" description="Helical" evidence="7">
    <location>
        <begin position="178"/>
        <end position="197"/>
    </location>
</feature>
<feature type="transmembrane region" description="Helical" evidence="7">
    <location>
        <begin position="394"/>
        <end position="412"/>
    </location>
</feature>
<evidence type="ECO:0000256" key="1">
    <source>
        <dbReference type="ARBA" id="ARBA00004141"/>
    </source>
</evidence>
<evidence type="ECO:0000256" key="4">
    <source>
        <dbReference type="ARBA" id="ARBA00022989"/>
    </source>
</evidence>
<keyword evidence="9" id="KW-1185">Reference proteome</keyword>
<dbReference type="PANTHER" id="PTHR45649:SF13">
    <property type="entry name" value="THIAMINE TRANSPORTER THI9"/>
    <property type="match status" value="1"/>
</dbReference>
<feature type="transmembrane region" description="Helical" evidence="7">
    <location>
        <begin position="126"/>
        <end position="144"/>
    </location>
</feature>
<feature type="transmembrane region" description="Helical" evidence="7">
    <location>
        <begin position="332"/>
        <end position="354"/>
    </location>
</feature>
<reference evidence="8" key="1">
    <citation type="submission" date="2022-11" db="EMBL/GenBank/DDBJ databases">
        <authorList>
            <person name="Petersen C."/>
        </authorList>
    </citation>
    <scope>NUCLEOTIDE SEQUENCE</scope>
    <source>
        <strain evidence="8">IBT 19713</strain>
    </source>
</reference>
<dbReference type="Proteomes" id="UP001150941">
    <property type="component" value="Unassembled WGS sequence"/>
</dbReference>
<dbReference type="PANTHER" id="PTHR45649">
    <property type="entry name" value="AMINO-ACID PERMEASE BAT1"/>
    <property type="match status" value="1"/>
</dbReference>
<reference evidence="8" key="2">
    <citation type="journal article" date="2023" name="IMA Fungus">
        <title>Comparative genomic study of the Penicillium genus elucidates a diverse pangenome and 15 lateral gene transfer events.</title>
        <authorList>
            <person name="Petersen C."/>
            <person name="Sorensen T."/>
            <person name="Nielsen M.R."/>
            <person name="Sondergaard T.E."/>
            <person name="Sorensen J.L."/>
            <person name="Fitzpatrick D.A."/>
            <person name="Frisvad J.C."/>
            <person name="Nielsen K.L."/>
        </authorList>
    </citation>
    <scope>NUCLEOTIDE SEQUENCE</scope>
    <source>
        <strain evidence="8">IBT 19713</strain>
    </source>
</reference>
<sequence length="549" mass="59173">MVSVQSASVSRPVTANETSNDQVADEDDRELLKLGYKAVLARGWGSFDNFACSFSALYCIGGIRVLFYIALSGGGPAAMWSSWVSGSVLSIITAACLAEACSAYPAAGSIYYWAFRSWGGGRVGRFISFMVAAWTLVAWTAFLASDSFGVANYLVSEVVVFDPETSFPHSTSDVRARAIAWAFSLAFLGIATAMNFLPPRMYSWVFRAGFTVIVIDMLLNFIWLPIGVSKTYGFQSAEFVFTSTYNGGDVTPSLNWVLSWFLPASCLVGQDASGHVAEETVSAKKAAAKGVFWATVASALCGFPIIVLFLFCMPSIETFYDTSAPQPFIQMYALALGPHAHVVMTIISMIGSILNTSISLVAVSRLVFAVARDGVFPFSDVLSRVSKSKQPHNAVIFIATIAALLLCTQLPSQVAFSSLISTSAAGSIAAYGLVGFGRTFISRKSFRPGFWDMGRFGVIAAIVTFAWNGFAFSVLCAPQYGNSLIDKDSSLFNYAIVIMGGVTILALCEWWRKSQKEWFQHLETNTGSETNLSAEQKEAGTVSAEPVSV</sequence>
<dbReference type="Gene3D" id="1.20.1740.10">
    <property type="entry name" value="Amino acid/polyamine transporter I"/>
    <property type="match status" value="1"/>
</dbReference>
<feature type="transmembrane region" description="Helical" evidence="7">
    <location>
        <begin position="204"/>
        <end position="226"/>
    </location>
</feature>
<feature type="region of interest" description="Disordered" evidence="6">
    <location>
        <begin position="1"/>
        <end position="24"/>
    </location>
</feature>
<feature type="transmembrane region" description="Helical" evidence="7">
    <location>
        <begin position="50"/>
        <end position="71"/>
    </location>
</feature>
<name>A0A9W9NHP2_9EURO</name>
<proteinExistence type="predicted"/>
<organism evidence="8 9">
    <name type="scientific">Penicillium chermesinum</name>
    <dbReference type="NCBI Taxonomy" id="63820"/>
    <lineage>
        <taxon>Eukaryota</taxon>
        <taxon>Fungi</taxon>
        <taxon>Dikarya</taxon>
        <taxon>Ascomycota</taxon>
        <taxon>Pezizomycotina</taxon>
        <taxon>Eurotiomycetes</taxon>
        <taxon>Eurotiomycetidae</taxon>
        <taxon>Eurotiales</taxon>
        <taxon>Aspergillaceae</taxon>
        <taxon>Penicillium</taxon>
    </lineage>
</organism>
<dbReference type="AlphaFoldDB" id="A0A9W9NHP2"/>
<keyword evidence="2" id="KW-0813">Transport</keyword>
<comment type="subcellular location">
    <subcellularLocation>
        <location evidence="1">Membrane</location>
        <topology evidence="1">Multi-pass membrane protein</topology>
    </subcellularLocation>
</comment>
<dbReference type="GO" id="GO:0022857">
    <property type="term" value="F:transmembrane transporter activity"/>
    <property type="evidence" value="ECO:0007669"/>
    <property type="project" value="InterPro"/>
</dbReference>
<evidence type="ECO:0000256" key="3">
    <source>
        <dbReference type="ARBA" id="ARBA00022692"/>
    </source>
</evidence>
<dbReference type="Pfam" id="PF13520">
    <property type="entry name" value="AA_permease_2"/>
    <property type="match status" value="1"/>
</dbReference>
<feature type="transmembrane region" description="Helical" evidence="7">
    <location>
        <begin position="456"/>
        <end position="480"/>
    </location>
</feature>
<gene>
    <name evidence="8" type="ORF">N7468_009433</name>
</gene>
<feature type="transmembrane region" description="Helical" evidence="7">
    <location>
        <begin position="91"/>
        <end position="114"/>
    </location>
</feature>